<name>A0A6J4SNX4_9ACTN</name>
<feature type="non-terminal residue" evidence="2">
    <location>
        <position position="33"/>
    </location>
</feature>
<evidence type="ECO:0000256" key="1">
    <source>
        <dbReference type="SAM" id="MobiDB-lite"/>
    </source>
</evidence>
<gene>
    <name evidence="2" type="ORF">AVDCRST_MAG85-1641</name>
</gene>
<dbReference type="EMBL" id="CADCVT010000181">
    <property type="protein sequence ID" value="CAA9499036.1"/>
    <property type="molecule type" value="Genomic_DNA"/>
</dbReference>
<evidence type="ECO:0000313" key="2">
    <source>
        <dbReference type="EMBL" id="CAA9499036.1"/>
    </source>
</evidence>
<sequence length="33" mass="3497">EPPTRDPRGAAALAGRLPRRDDVRRAGRAGDGL</sequence>
<proteinExistence type="predicted"/>
<feature type="non-terminal residue" evidence="2">
    <location>
        <position position="1"/>
    </location>
</feature>
<accession>A0A6J4SNX4</accession>
<reference evidence="2" key="1">
    <citation type="submission" date="2020-02" db="EMBL/GenBank/DDBJ databases">
        <authorList>
            <person name="Meier V. D."/>
        </authorList>
    </citation>
    <scope>NUCLEOTIDE SEQUENCE</scope>
    <source>
        <strain evidence="2">AVDCRST_MAG85</strain>
    </source>
</reference>
<feature type="region of interest" description="Disordered" evidence="1">
    <location>
        <begin position="1"/>
        <end position="33"/>
    </location>
</feature>
<protein>
    <submittedName>
        <fullName evidence="2">Uncharacterized protein</fullName>
    </submittedName>
</protein>
<organism evidence="2">
    <name type="scientific">uncultured Solirubrobacteraceae bacterium</name>
    <dbReference type="NCBI Taxonomy" id="1162706"/>
    <lineage>
        <taxon>Bacteria</taxon>
        <taxon>Bacillati</taxon>
        <taxon>Actinomycetota</taxon>
        <taxon>Thermoleophilia</taxon>
        <taxon>Solirubrobacterales</taxon>
        <taxon>Solirubrobacteraceae</taxon>
        <taxon>environmental samples</taxon>
    </lineage>
</organism>
<dbReference type="AlphaFoldDB" id="A0A6J4SNX4"/>